<dbReference type="EMBL" id="CM056742">
    <property type="protein sequence ID" value="KAJ8674952.1"/>
    <property type="molecule type" value="Genomic_DNA"/>
</dbReference>
<comment type="caution">
    <text evidence="1">The sequence shown here is derived from an EMBL/GenBank/DDBJ whole genome shotgun (WGS) entry which is preliminary data.</text>
</comment>
<dbReference type="Proteomes" id="UP001239111">
    <property type="component" value="Chromosome 2"/>
</dbReference>
<gene>
    <name evidence="1" type="ORF">QAD02_010738</name>
</gene>
<name>A0ACC2NXM2_9HYME</name>
<proteinExistence type="predicted"/>
<keyword evidence="2" id="KW-1185">Reference proteome</keyword>
<reference evidence="1" key="1">
    <citation type="submission" date="2023-04" db="EMBL/GenBank/DDBJ databases">
        <title>A chromosome-level genome assembly of the parasitoid wasp Eretmocerus hayati.</title>
        <authorList>
            <person name="Zhong Y."/>
            <person name="Liu S."/>
            <person name="Liu Y."/>
        </authorList>
    </citation>
    <scope>NUCLEOTIDE SEQUENCE</scope>
    <source>
        <strain evidence="1">ZJU_SS_LIU_2023</strain>
    </source>
</reference>
<evidence type="ECO:0000313" key="2">
    <source>
        <dbReference type="Proteomes" id="UP001239111"/>
    </source>
</evidence>
<evidence type="ECO:0000313" key="1">
    <source>
        <dbReference type="EMBL" id="KAJ8674952.1"/>
    </source>
</evidence>
<organism evidence="1 2">
    <name type="scientific">Eretmocerus hayati</name>
    <dbReference type="NCBI Taxonomy" id="131215"/>
    <lineage>
        <taxon>Eukaryota</taxon>
        <taxon>Metazoa</taxon>
        <taxon>Ecdysozoa</taxon>
        <taxon>Arthropoda</taxon>
        <taxon>Hexapoda</taxon>
        <taxon>Insecta</taxon>
        <taxon>Pterygota</taxon>
        <taxon>Neoptera</taxon>
        <taxon>Endopterygota</taxon>
        <taxon>Hymenoptera</taxon>
        <taxon>Apocrita</taxon>
        <taxon>Proctotrupomorpha</taxon>
        <taxon>Chalcidoidea</taxon>
        <taxon>Aphelinidae</taxon>
        <taxon>Aphelininae</taxon>
        <taxon>Eretmocerus</taxon>
    </lineage>
</organism>
<sequence length="959" mass="109224">MECVIMTGDLDSISTFLRENTVQFHQWEDYIILLEVLRKGDYKTAKLLVEYGFRVNYEQWFFHSTTPLHLAVKSECVDLVETMLEKGARLDICDEEYQNPVFIAGFILQNDALIDLLLEKVPLKKFVCDDECVTGYLHVACMRNRVDIVKKLLQNEADINAPSDLESVAYYGYTPLHFAVKFGCKETVEFLVDCDVGIFRDRLHDCGFTPLHLAFELGYTDMVDIFLQCCILEESRIDNPVDRNKLSHFHIACARNNVEVVKKFLNVLKVDVNTGMADSKSQNQHALYEKSPLQMAIAHGCKDVAQLLLKHNAIINDDITKAAKIAFGLELSELISSKTVDYVKADLNNRQPRYESLSAFHSICYNNSIAGAKKFVASHKVDVNHRVDPDSAYYPGFTPLHFVVKSRHFCANCEDENKIPSDEVPKKRLVSVRILPPRDLQQTKKIEDECLIGYLIQLGADITLKNGLGISALELAVQEITTNVIPDMGIHCFLRAAPEKTMQFFNLKGITQFHILCAHRTTDIESLESAFKPEILDQPVSSDFPMIGGYTPLHLAAVSGSSKTLIWLLDHGANPALLTPDDESTLHLIIDRYNEVGDGSSTLETNLIENSSVLCRLILSSNPISRISGKSQFHLICEILSPQEIKFALKNKIANVNARVNSHSLLISQGDTALHFALRRLEEEDDQFARWLLEYGVDVNVEGEGGNYPLHIAADDDVHYHWYKMLVTPFVINKVNDKGRTPLHELCKQNFLFNDDYYEAHLEDTGKLWYLLTHGADINICDKKGRTPFSLKLSKGTDDHSSFVTLAKHCRKLSLIGFHISNKNKSCYQKCKNFLSSKEYDEFKFTKICESEKLRMKNTVVINNLNLYDIIFYDEYAMEKVVRNELFEKYARSPQLQSKFPNYGYLIELQYEKGLRRKVMAERYRSIVCLMIGCQLPSECWDNIISHLTTEDMLALIDA</sequence>
<accession>A0ACC2NXM2</accession>
<protein>
    <submittedName>
        <fullName evidence="1">Uncharacterized protein</fullName>
    </submittedName>
</protein>